<dbReference type="AlphaFoldDB" id="A0A172YKD9"/>
<dbReference type="STRING" id="376489.A5892_14520"/>
<sequence>MIQPDALRPLRLQAYQLAYPDDPLHYFSRLRSLPGAVLLDSGAPSTEAGRFDVFSALPVAVLTTDAWGIARCPRFPHLPLEPFEAQRALLGLLDVEHSTVPKHLPFSVGLIGCWLYEFGRLIEGLPGRPPREQDGPLARLPAARVGLYDWSVVQDHQRRECWLIADERRRAQLVPLLHAHVRAPRAFALENDFSPAMSRDEYAAAFTQVQRYIENGDCYQINLTQRFCAPYRGDEWEAYLRLRKATPSPFGAFLSWTEERPVSVMSASPERFLRLERGIVTAQPIKGTRPRGATEEEDERQARALEASLKDLAENVMIVDLLRNDLGRVSQPGSIAVPTLTKRIAYANVHHLVSTVTSRLMPEHDAHDLLRAAFPGGSITGAPKHRAMEIIDELERSPRTFYCGSVGYIDVGGDMDTSIAIRTAVAVEGELHLWGGGGIVADSDQAEEYAESIGKIARLMEALSAAQ</sequence>
<gene>
    <name evidence="5" type="primary">pabB</name>
    <name evidence="5" type="ORF">A5892_14520</name>
</gene>
<dbReference type="InterPro" id="IPR019999">
    <property type="entry name" value="Anth_synth_I-like"/>
</dbReference>
<proteinExistence type="predicted"/>
<dbReference type="InterPro" id="IPR006805">
    <property type="entry name" value="Anth_synth_I_N"/>
</dbReference>
<dbReference type="PRINTS" id="PR00095">
    <property type="entry name" value="ANTSNTHASEI"/>
</dbReference>
<feature type="domain" description="Chorismate-utilising enzyme C-terminal" evidence="3">
    <location>
        <begin position="199"/>
        <end position="453"/>
    </location>
</feature>
<dbReference type="InterPro" id="IPR005802">
    <property type="entry name" value="ADC_synth_comp_1"/>
</dbReference>
<dbReference type="InterPro" id="IPR005801">
    <property type="entry name" value="ADC_synthase"/>
</dbReference>
<evidence type="ECO:0000256" key="1">
    <source>
        <dbReference type="ARBA" id="ARBA00013139"/>
    </source>
</evidence>
<dbReference type="PANTHER" id="PTHR11236:SF50">
    <property type="entry name" value="AMINODEOXYCHORISMATE SYNTHASE COMPONENT 1"/>
    <property type="match status" value="1"/>
</dbReference>
<keyword evidence="2" id="KW-0808">Transferase</keyword>
<dbReference type="KEGG" id="haa:A5892_14520"/>
<name>A0A172YKD9_9GAMM</name>
<dbReference type="Pfam" id="PF00425">
    <property type="entry name" value="Chorismate_bind"/>
    <property type="match status" value="1"/>
</dbReference>
<dbReference type="NCBIfam" id="TIGR00553">
    <property type="entry name" value="pabB"/>
    <property type="match status" value="1"/>
</dbReference>
<dbReference type="PANTHER" id="PTHR11236">
    <property type="entry name" value="AMINOBENZOATE/ANTHRANILATE SYNTHASE"/>
    <property type="match status" value="1"/>
</dbReference>
<dbReference type="Pfam" id="PF04715">
    <property type="entry name" value="Anth_synt_I_N"/>
    <property type="match status" value="1"/>
</dbReference>
<dbReference type="SUPFAM" id="SSF56322">
    <property type="entry name" value="ADC synthase"/>
    <property type="match status" value="1"/>
</dbReference>
<dbReference type="EC" id="2.6.1.85" evidence="1"/>
<dbReference type="GO" id="GO:0000162">
    <property type="term" value="P:L-tryptophan biosynthetic process"/>
    <property type="evidence" value="ECO:0007669"/>
    <property type="project" value="TreeGrafter"/>
</dbReference>
<feature type="domain" description="Anthranilate synthase component I N-terminal" evidence="4">
    <location>
        <begin position="21"/>
        <end position="163"/>
    </location>
</feature>
<dbReference type="GO" id="GO:0009396">
    <property type="term" value="P:folic acid-containing compound biosynthetic process"/>
    <property type="evidence" value="ECO:0007669"/>
    <property type="project" value="InterPro"/>
</dbReference>
<reference evidence="5 6" key="1">
    <citation type="submission" date="2016-04" db="EMBL/GenBank/DDBJ databases">
        <title>Complete Genome Sequence of Halotalea alkalilenta IHB B 13600.</title>
        <authorList>
            <person name="Swarnkar M.K."/>
            <person name="Sharma A."/>
            <person name="Kaushal K."/>
            <person name="Soni R."/>
            <person name="Rana S."/>
            <person name="Singh A.K."/>
            <person name="Gulati A."/>
        </authorList>
    </citation>
    <scope>NUCLEOTIDE SEQUENCE [LARGE SCALE GENOMIC DNA]</scope>
    <source>
        <strain evidence="5 6">IHB B 13600</strain>
    </source>
</reference>
<evidence type="ECO:0000259" key="4">
    <source>
        <dbReference type="Pfam" id="PF04715"/>
    </source>
</evidence>
<dbReference type="GO" id="GO:0046820">
    <property type="term" value="F:4-amino-4-deoxychorismate synthase activity"/>
    <property type="evidence" value="ECO:0007669"/>
    <property type="project" value="UniProtKB-EC"/>
</dbReference>
<organism evidence="5 6">
    <name type="scientific">Halotalea alkalilenta</name>
    <dbReference type="NCBI Taxonomy" id="376489"/>
    <lineage>
        <taxon>Bacteria</taxon>
        <taxon>Pseudomonadati</taxon>
        <taxon>Pseudomonadota</taxon>
        <taxon>Gammaproteobacteria</taxon>
        <taxon>Oceanospirillales</taxon>
        <taxon>Halomonadaceae</taxon>
        <taxon>Halotalea</taxon>
    </lineage>
</organism>
<evidence type="ECO:0000313" key="6">
    <source>
        <dbReference type="Proteomes" id="UP000077875"/>
    </source>
</evidence>
<dbReference type="EMBL" id="CP015243">
    <property type="protein sequence ID" value="ANF59693.1"/>
    <property type="molecule type" value="Genomic_DNA"/>
</dbReference>
<evidence type="ECO:0000256" key="2">
    <source>
        <dbReference type="ARBA" id="ARBA00022679"/>
    </source>
</evidence>
<dbReference type="Proteomes" id="UP000077875">
    <property type="component" value="Chromosome"/>
</dbReference>
<evidence type="ECO:0000313" key="5">
    <source>
        <dbReference type="EMBL" id="ANF59693.1"/>
    </source>
</evidence>
<keyword evidence="6" id="KW-1185">Reference proteome</keyword>
<evidence type="ECO:0000259" key="3">
    <source>
        <dbReference type="Pfam" id="PF00425"/>
    </source>
</evidence>
<dbReference type="RefSeq" id="WP_064124532.1">
    <property type="nucleotide sequence ID" value="NZ_CP015243.1"/>
</dbReference>
<protein>
    <recommendedName>
        <fullName evidence="1">aminodeoxychorismate synthase</fullName>
        <ecNumber evidence="1">2.6.1.85</ecNumber>
    </recommendedName>
</protein>
<accession>A0A172YKD9</accession>
<dbReference type="InterPro" id="IPR015890">
    <property type="entry name" value="Chorismate_C"/>
</dbReference>
<dbReference type="Gene3D" id="3.60.120.10">
    <property type="entry name" value="Anthranilate synthase"/>
    <property type="match status" value="1"/>
</dbReference>